<evidence type="ECO:0000313" key="1">
    <source>
        <dbReference type="EMBL" id="EIM05534.1"/>
    </source>
</evidence>
<dbReference type="RefSeq" id="WP_006831097.1">
    <property type="nucleotide sequence ID" value="NZ_AJYB01000065.1"/>
</dbReference>
<dbReference type="AlphaFoldDB" id="A0AA87LRQ4"/>
<gene>
    <name evidence="1" type="ORF">A1A1_15713</name>
</gene>
<organism evidence="1 2">
    <name type="scientific">Planococcus antarcticus DSM 14505</name>
    <dbReference type="NCBI Taxonomy" id="1185653"/>
    <lineage>
        <taxon>Bacteria</taxon>
        <taxon>Bacillati</taxon>
        <taxon>Bacillota</taxon>
        <taxon>Bacilli</taxon>
        <taxon>Bacillales</taxon>
        <taxon>Caryophanaceae</taxon>
        <taxon>Planococcus</taxon>
    </lineage>
</organism>
<accession>A0AA87LRQ4</accession>
<sequence>MKEILLWIIGVAATILTVYLVTAYHTTPEGAFEELRQSTDATLIPMVHEGHVILIDENGALSVALMITERRFLFNIFYTDFEVFPTNLNVFDVNLNHTIAFLNAPENSEYTYGLVKNEEVKYLAGSGYPEHEDVLAVYPLTDYISNDDVEDVIVWFFPQELEKDTIASNLNFLDGNEELIEEIKNDVTTEEFFIE</sequence>
<evidence type="ECO:0000313" key="2">
    <source>
        <dbReference type="Proteomes" id="UP000004725"/>
    </source>
</evidence>
<proteinExistence type="predicted"/>
<dbReference type="Proteomes" id="UP000004725">
    <property type="component" value="Unassembled WGS sequence"/>
</dbReference>
<reference evidence="1 2" key="1">
    <citation type="journal article" date="2012" name="J. Bacteriol.">
        <title>Genome Sequence of the Antarctic Psychrophile Bacterium Planococcus antarcticus DSM 14505.</title>
        <authorList>
            <person name="Margolles A."/>
            <person name="Gueimonde M."/>
            <person name="Sanchez B."/>
        </authorList>
    </citation>
    <scope>NUCLEOTIDE SEQUENCE [LARGE SCALE GENOMIC DNA]</scope>
    <source>
        <strain evidence="1 2">DSM 14505</strain>
    </source>
</reference>
<name>A0AA87LRQ4_9BACL</name>
<dbReference type="EMBL" id="AJYB01000065">
    <property type="protein sequence ID" value="EIM05534.1"/>
    <property type="molecule type" value="Genomic_DNA"/>
</dbReference>
<protein>
    <submittedName>
        <fullName evidence="1">Uncharacterized protein</fullName>
    </submittedName>
</protein>
<comment type="caution">
    <text evidence="1">The sequence shown here is derived from an EMBL/GenBank/DDBJ whole genome shotgun (WGS) entry which is preliminary data.</text>
</comment>